<keyword evidence="5 10" id="KW-0067">ATP-binding</keyword>
<organism evidence="10 11">
    <name type="scientific">Pendulispora albinea</name>
    <dbReference type="NCBI Taxonomy" id="2741071"/>
    <lineage>
        <taxon>Bacteria</taxon>
        <taxon>Pseudomonadati</taxon>
        <taxon>Myxococcota</taxon>
        <taxon>Myxococcia</taxon>
        <taxon>Myxococcales</taxon>
        <taxon>Sorangiineae</taxon>
        <taxon>Pendulisporaceae</taxon>
        <taxon>Pendulispora</taxon>
    </lineage>
</organism>
<keyword evidence="4" id="KW-0547">Nucleotide-binding</keyword>
<feature type="domain" description="ABC transporter" evidence="9">
    <location>
        <begin position="5"/>
        <end position="240"/>
    </location>
</feature>
<evidence type="ECO:0000256" key="8">
    <source>
        <dbReference type="ARBA" id="ARBA00023136"/>
    </source>
</evidence>
<keyword evidence="8" id="KW-0472">Membrane</keyword>
<dbReference type="GO" id="GO:0005524">
    <property type="term" value="F:ATP binding"/>
    <property type="evidence" value="ECO:0007669"/>
    <property type="project" value="UniProtKB-KW"/>
</dbReference>
<dbReference type="RefSeq" id="WP_394829067.1">
    <property type="nucleotide sequence ID" value="NZ_CP089984.1"/>
</dbReference>
<evidence type="ECO:0000256" key="3">
    <source>
        <dbReference type="ARBA" id="ARBA00022496"/>
    </source>
</evidence>
<keyword evidence="7" id="KW-0406">Ion transport</keyword>
<evidence type="ECO:0000259" key="9">
    <source>
        <dbReference type="PROSITE" id="PS50893"/>
    </source>
</evidence>
<keyword evidence="1" id="KW-0813">Transport</keyword>
<dbReference type="InterPro" id="IPR017871">
    <property type="entry name" value="ABC_transporter-like_CS"/>
</dbReference>
<dbReference type="InterPro" id="IPR027417">
    <property type="entry name" value="P-loop_NTPase"/>
</dbReference>
<dbReference type="PROSITE" id="PS00211">
    <property type="entry name" value="ABC_TRANSPORTER_1"/>
    <property type="match status" value="1"/>
</dbReference>
<dbReference type="EMBL" id="CP089984">
    <property type="protein sequence ID" value="WXB19452.1"/>
    <property type="molecule type" value="Genomic_DNA"/>
</dbReference>
<dbReference type="CDD" id="cd03259">
    <property type="entry name" value="ABC_Carb_Solutes_like"/>
    <property type="match status" value="1"/>
</dbReference>
<gene>
    <name evidence="10" type="ORF">LZC94_19745</name>
</gene>
<dbReference type="PROSITE" id="PS50893">
    <property type="entry name" value="ABC_TRANSPORTER_2"/>
    <property type="match status" value="1"/>
</dbReference>
<dbReference type="SMART" id="SM00382">
    <property type="entry name" value="AAA"/>
    <property type="match status" value="1"/>
</dbReference>
<evidence type="ECO:0000256" key="2">
    <source>
        <dbReference type="ARBA" id="ARBA00022475"/>
    </source>
</evidence>
<evidence type="ECO:0000256" key="4">
    <source>
        <dbReference type="ARBA" id="ARBA00022741"/>
    </source>
</evidence>
<dbReference type="Pfam" id="PF00005">
    <property type="entry name" value="ABC_tran"/>
    <property type="match status" value="1"/>
</dbReference>
<dbReference type="Proteomes" id="UP001370348">
    <property type="component" value="Chromosome"/>
</dbReference>
<dbReference type="InterPro" id="IPR015853">
    <property type="entry name" value="ABC_transpr_FbpC"/>
</dbReference>
<dbReference type="PANTHER" id="PTHR42781">
    <property type="entry name" value="SPERMIDINE/PUTRESCINE IMPORT ATP-BINDING PROTEIN POTA"/>
    <property type="match status" value="1"/>
</dbReference>
<reference evidence="10 11" key="1">
    <citation type="submission" date="2021-12" db="EMBL/GenBank/DDBJ databases">
        <title>Discovery of the Pendulisporaceae a myxobacterial family with distinct sporulation behavior and unique specialized metabolism.</title>
        <authorList>
            <person name="Garcia R."/>
            <person name="Popoff A."/>
            <person name="Bader C.D."/>
            <person name="Loehr J."/>
            <person name="Walesch S."/>
            <person name="Walt C."/>
            <person name="Boldt J."/>
            <person name="Bunk B."/>
            <person name="Haeckl F.J.F.P.J."/>
            <person name="Gunesch A.P."/>
            <person name="Birkelbach J."/>
            <person name="Nuebel U."/>
            <person name="Pietschmann T."/>
            <person name="Bach T."/>
            <person name="Mueller R."/>
        </authorList>
    </citation>
    <scope>NUCLEOTIDE SEQUENCE [LARGE SCALE GENOMIC DNA]</scope>
    <source>
        <strain evidence="10 11">MSr11954</strain>
    </source>
</reference>
<keyword evidence="6" id="KW-0408">Iron</keyword>
<dbReference type="SUPFAM" id="SSF52540">
    <property type="entry name" value="P-loop containing nucleoside triphosphate hydrolases"/>
    <property type="match status" value="1"/>
</dbReference>
<sequence length="244" mass="25903">MSPLLELERVSLSLGGRSVLSEVSLSLQEGEMVALVGPSASGKTSLLRLVLGLVAPSAGSIRIGGELASVPGRILLPPDERDVGAVFQDLALWPHVSVSGNLELGLAAKGVPKAQRTTAIETMLSRVGLSGLGSRRPHELSGGQKQRVAIARALVTQPRWIVLDEPFTNLDVVLEDEILQLLASLLGERGTAAILVAHDPREAARLAQRIAVLEQGKLVQTGTRRELADSPASPFVRAFMRGER</sequence>
<dbReference type="InterPro" id="IPR050093">
    <property type="entry name" value="ABC_SmlMolc_Importer"/>
</dbReference>
<keyword evidence="3" id="KW-0410">Iron transport</keyword>
<evidence type="ECO:0000256" key="7">
    <source>
        <dbReference type="ARBA" id="ARBA00023065"/>
    </source>
</evidence>
<dbReference type="Gene3D" id="3.40.50.300">
    <property type="entry name" value="P-loop containing nucleotide triphosphate hydrolases"/>
    <property type="match status" value="1"/>
</dbReference>
<keyword evidence="11" id="KW-1185">Reference proteome</keyword>
<proteinExistence type="predicted"/>
<keyword evidence="2" id="KW-1003">Cell membrane</keyword>
<evidence type="ECO:0000256" key="6">
    <source>
        <dbReference type="ARBA" id="ARBA00023004"/>
    </source>
</evidence>
<name>A0ABZ2MAB5_9BACT</name>
<accession>A0ABZ2MAB5</accession>
<dbReference type="InterPro" id="IPR003593">
    <property type="entry name" value="AAA+_ATPase"/>
</dbReference>
<evidence type="ECO:0000313" key="10">
    <source>
        <dbReference type="EMBL" id="WXB19452.1"/>
    </source>
</evidence>
<evidence type="ECO:0000313" key="11">
    <source>
        <dbReference type="Proteomes" id="UP001370348"/>
    </source>
</evidence>
<dbReference type="PANTHER" id="PTHR42781:SF4">
    <property type="entry name" value="SPERMIDINE_PUTRESCINE IMPORT ATP-BINDING PROTEIN POTA"/>
    <property type="match status" value="1"/>
</dbReference>
<evidence type="ECO:0000256" key="5">
    <source>
        <dbReference type="ARBA" id="ARBA00022840"/>
    </source>
</evidence>
<evidence type="ECO:0000256" key="1">
    <source>
        <dbReference type="ARBA" id="ARBA00022448"/>
    </source>
</evidence>
<dbReference type="InterPro" id="IPR003439">
    <property type="entry name" value="ABC_transporter-like_ATP-bd"/>
</dbReference>
<protein>
    <submittedName>
        <fullName evidence="10">ABC transporter ATP-binding protein</fullName>
    </submittedName>
</protein>